<organism evidence="4 5">
    <name type="scientific">Isoptericola cucumis</name>
    <dbReference type="NCBI Taxonomy" id="1776856"/>
    <lineage>
        <taxon>Bacteria</taxon>
        <taxon>Bacillati</taxon>
        <taxon>Actinomycetota</taxon>
        <taxon>Actinomycetes</taxon>
        <taxon>Micrococcales</taxon>
        <taxon>Promicromonosporaceae</taxon>
        <taxon>Isoptericola</taxon>
    </lineage>
</organism>
<protein>
    <recommendedName>
        <fullName evidence="3">Capsule synthesis protein CapA domain-containing protein</fullName>
    </recommendedName>
</protein>
<feature type="compositionally biased region" description="Pro residues" evidence="2">
    <location>
        <begin position="42"/>
        <end position="52"/>
    </location>
</feature>
<comment type="caution">
    <text evidence="4">The sequence shown here is derived from an EMBL/GenBank/DDBJ whole genome shotgun (WGS) entry which is preliminary data.</text>
</comment>
<evidence type="ECO:0000313" key="5">
    <source>
        <dbReference type="Proteomes" id="UP000632535"/>
    </source>
</evidence>
<dbReference type="InterPro" id="IPR029052">
    <property type="entry name" value="Metallo-depent_PP-like"/>
</dbReference>
<dbReference type="Pfam" id="PF09587">
    <property type="entry name" value="PGA_cap"/>
    <property type="match status" value="1"/>
</dbReference>
<dbReference type="Proteomes" id="UP000632535">
    <property type="component" value="Unassembled WGS sequence"/>
</dbReference>
<feature type="region of interest" description="Disordered" evidence="2">
    <location>
        <begin position="25"/>
        <end position="56"/>
    </location>
</feature>
<evidence type="ECO:0000256" key="1">
    <source>
        <dbReference type="ARBA" id="ARBA00005662"/>
    </source>
</evidence>
<feature type="region of interest" description="Disordered" evidence="2">
    <location>
        <begin position="387"/>
        <end position="414"/>
    </location>
</feature>
<dbReference type="InterPro" id="IPR052169">
    <property type="entry name" value="CW_Biosynth-Accessory"/>
</dbReference>
<dbReference type="EMBL" id="BMDG01000005">
    <property type="protein sequence ID" value="GGI07823.1"/>
    <property type="molecule type" value="Genomic_DNA"/>
</dbReference>
<dbReference type="Gene3D" id="3.60.21.10">
    <property type="match status" value="1"/>
</dbReference>
<feature type="domain" description="Capsule synthesis protein CapA" evidence="3">
    <location>
        <begin position="57"/>
        <end position="309"/>
    </location>
</feature>
<dbReference type="PANTHER" id="PTHR33393:SF13">
    <property type="entry name" value="PGA BIOSYNTHESIS PROTEIN CAPA"/>
    <property type="match status" value="1"/>
</dbReference>
<accession>A0ABQ2B6J2</accession>
<dbReference type="InterPro" id="IPR019079">
    <property type="entry name" value="Capsule_synth_CapA"/>
</dbReference>
<sequence>MAGTLVAAGLGMALPGGLAGLVPWETSGSRPAAADPSAGSPTPTPTPTPTPSPARFSLLAAGDLLPHEPVVASAADGGRTDFSPLLAGIDPWVRGADLALCHLEVPVAPRGTAPSGYPLFGAPSELVRDLGEQGWDGCSTASNHAVDRGYDGVRATLRHLDAAGMGHVGTARSEAEQDAPQLYELRRADRRITVAHLAATYGLNGLPVPAEAPWAVDLIDADALAAAARAARADGADVVVVSLHAGVEYTEDLTDQQTDVVRRLARSRQVDLVIGHHAHVPQQIARVGKGPDKQGMWTAFGLGNLLSNQSADCCDARTNNGLLLSATVTQKAPGSRARVTALEWTASTVDIAAGHRVHTLPDLLDDPSGSTLSGDELEARADRVRAAVGDAAPERTAPHETTGPAPDVVPRTDD</sequence>
<comment type="similarity">
    <text evidence="1">Belongs to the CapA family.</text>
</comment>
<gene>
    <name evidence="4" type="ORF">GCM10007368_18090</name>
</gene>
<dbReference type="SUPFAM" id="SSF56300">
    <property type="entry name" value="Metallo-dependent phosphatases"/>
    <property type="match status" value="1"/>
</dbReference>
<dbReference type="SMART" id="SM00854">
    <property type="entry name" value="PGA_cap"/>
    <property type="match status" value="1"/>
</dbReference>
<dbReference type="PANTHER" id="PTHR33393">
    <property type="entry name" value="POLYGLUTAMINE SYNTHESIS ACCESSORY PROTEIN RV0574C-RELATED"/>
    <property type="match status" value="1"/>
</dbReference>
<feature type="compositionally biased region" description="Low complexity" evidence="2">
    <location>
        <begin position="25"/>
        <end position="41"/>
    </location>
</feature>
<evidence type="ECO:0000256" key="2">
    <source>
        <dbReference type="SAM" id="MobiDB-lite"/>
    </source>
</evidence>
<keyword evidence="5" id="KW-1185">Reference proteome</keyword>
<evidence type="ECO:0000259" key="3">
    <source>
        <dbReference type="SMART" id="SM00854"/>
    </source>
</evidence>
<evidence type="ECO:0000313" key="4">
    <source>
        <dbReference type="EMBL" id="GGI07823.1"/>
    </source>
</evidence>
<proteinExistence type="inferred from homology"/>
<name>A0ABQ2B6J2_9MICO</name>
<reference evidence="5" key="1">
    <citation type="journal article" date="2019" name="Int. J. Syst. Evol. Microbiol.">
        <title>The Global Catalogue of Microorganisms (GCM) 10K type strain sequencing project: providing services to taxonomists for standard genome sequencing and annotation.</title>
        <authorList>
            <consortium name="The Broad Institute Genomics Platform"/>
            <consortium name="The Broad Institute Genome Sequencing Center for Infectious Disease"/>
            <person name="Wu L."/>
            <person name="Ma J."/>
        </authorList>
    </citation>
    <scope>NUCLEOTIDE SEQUENCE [LARGE SCALE GENOMIC DNA]</scope>
    <source>
        <strain evidence="5">CCM 8653</strain>
    </source>
</reference>